<feature type="region of interest" description="Disordered" evidence="1">
    <location>
        <begin position="30"/>
        <end position="49"/>
    </location>
</feature>
<feature type="chain" id="PRO_5035808337" evidence="2">
    <location>
        <begin position="28"/>
        <end position="381"/>
    </location>
</feature>
<keyword evidence="2" id="KW-0732">Signal</keyword>
<evidence type="ECO:0000256" key="1">
    <source>
        <dbReference type="SAM" id="MobiDB-lite"/>
    </source>
</evidence>
<accession>A0A8T1WBV8</accession>
<reference evidence="3" key="1">
    <citation type="submission" date="2021-02" db="EMBL/GenBank/DDBJ databases">
        <authorList>
            <person name="Palmer J.M."/>
        </authorList>
    </citation>
    <scope>NUCLEOTIDE SEQUENCE</scope>
    <source>
        <strain evidence="3">SCRP23</strain>
    </source>
</reference>
<evidence type="ECO:0000256" key="2">
    <source>
        <dbReference type="SAM" id="SignalP"/>
    </source>
</evidence>
<organism evidence="3 4">
    <name type="scientific">Phytophthora boehmeriae</name>
    <dbReference type="NCBI Taxonomy" id="109152"/>
    <lineage>
        <taxon>Eukaryota</taxon>
        <taxon>Sar</taxon>
        <taxon>Stramenopiles</taxon>
        <taxon>Oomycota</taxon>
        <taxon>Peronosporomycetes</taxon>
        <taxon>Peronosporales</taxon>
        <taxon>Peronosporaceae</taxon>
        <taxon>Phytophthora</taxon>
    </lineage>
</organism>
<evidence type="ECO:0000313" key="3">
    <source>
        <dbReference type="EMBL" id="KAG7389149.1"/>
    </source>
</evidence>
<sequence>MVRPSFTTEFLLRELLAALGAPMEASAADSLPADSFSEEMSEESESQTPLPAANGRVMMVRRTNSAQHTVTLVDRHFDVEAFIPRHVIGSLQQTRGYNTLGRLRGSVVRVDKYYFATLSRCLSMDEQSSQNSVSRPAITKTSARVYLWVDALSVVDDNELAVNPQPDVYSNVLVKERLQQLTDAELEKVLMAQQSLPAVGGDAEAGGHFGDDRPLMEEDCVISADQEQELEEQEGWGPQATGERQPTDSELIEENGCVSMSQSQVFGETQSQTHRPLPVDLSATLTEPLSQTQCSVSADLSATLSESVDVTPTLDSQKYPFQQENIRETFVIDSGSDTENEEDDEDAEESDEATKKMMLHLPHTRRQSEVKRLVSKAIQPL</sequence>
<comment type="caution">
    <text evidence="3">The sequence shown here is derived from an EMBL/GenBank/DDBJ whole genome shotgun (WGS) entry which is preliminary data.</text>
</comment>
<dbReference type="Proteomes" id="UP000693981">
    <property type="component" value="Unassembled WGS sequence"/>
</dbReference>
<feature type="compositionally biased region" description="Acidic residues" evidence="1">
    <location>
        <begin position="36"/>
        <end position="45"/>
    </location>
</feature>
<dbReference type="EMBL" id="JAGDFL010000417">
    <property type="protein sequence ID" value="KAG7389149.1"/>
    <property type="molecule type" value="Genomic_DNA"/>
</dbReference>
<name>A0A8T1WBV8_9STRA</name>
<feature type="region of interest" description="Disordered" evidence="1">
    <location>
        <begin position="331"/>
        <end position="355"/>
    </location>
</feature>
<feature type="region of interest" description="Disordered" evidence="1">
    <location>
        <begin position="226"/>
        <end position="249"/>
    </location>
</feature>
<protein>
    <submittedName>
        <fullName evidence="3">Uncharacterized protein</fullName>
    </submittedName>
</protein>
<dbReference type="OrthoDB" id="79864at2759"/>
<keyword evidence="4" id="KW-1185">Reference proteome</keyword>
<feature type="compositionally biased region" description="Acidic residues" evidence="1">
    <location>
        <begin position="336"/>
        <end position="351"/>
    </location>
</feature>
<proteinExistence type="predicted"/>
<dbReference type="AlphaFoldDB" id="A0A8T1WBV8"/>
<evidence type="ECO:0000313" key="4">
    <source>
        <dbReference type="Proteomes" id="UP000693981"/>
    </source>
</evidence>
<gene>
    <name evidence="3" type="ORF">PHYBOEH_007564</name>
</gene>
<feature type="signal peptide" evidence="2">
    <location>
        <begin position="1"/>
        <end position="27"/>
    </location>
</feature>